<reference evidence="3 4" key="1">
    <citation type="journal article" date="2015" name="Infect. Genet. Evol.">
        <title>Genomic sequences of six botulinum neurotoxin-producing strains representing three clostridial species illustrate the mobility and diversity of botulinum neurotoxin genes.</title>
        <authorList>
            <person name="Smith T.J."/>
            <person name="Hill K.K."/>
            <person name="Xie G."/>
            <person name="Foley B.T."/>
            <person name="Williamson C.H."/>
            <person name="Foster J.T."/>
            <person name="Johnson S.L."/>
            <person name="Chertkov O."/>
            <person name="Teshima H."/>
            <person name="Gibbons H.S."/>
            <person name="Johnsky L.A."/>
            <person name="Karavis M.A."/>
            <person name="Smith L.A."/>
        </authorList>
    </citation>
    <scope>NUCLEOTIDE SEQUENCE [LARGE SCALE GENOMIC DNA]</scope>
    <source>
        <strain evidence="3">Sullivan</strain>
    </source>
</reference>
<protein>
    <submittedName>
        <fullName evidence="3">Winged helix-turn-helix transcription repressor, HrcA DNA-binding family protein</fullName>
    </submittedName>
</protein>
<dbReference type="PROSITE" id="PS52050">
    <property type="entry name" value="WYL"/>
    <property type="match status" value="1"/>
</dbReference>
<dbReference type="OrthoDB" id="9767131at2"/>
<dbReference type="EMBL" id="CP006905">
    <property type="protein sequence ID" value="AIY83954.1"/>
    <property type="molecule type" value="Genomic_DNA"/>
</dbReference>
<dbReference type="SUPFAM" id="SSF46785">
    <property type="entry name" value="Winged helix' DNA-binding domain"/>
    <property type="match status" value="1"/>
</dbReference>
<dbReference type="AlphaFoldDB" id="A0A0A7FWE3"/>
<feature type="domain" description="WCX" evidence="2">
    <location>
        <begin position="232"/>
        <end position="309"/>
    </location>
</feature>
<dbReference type="KEGG" id="cbv:U729_2210"/>
<dbReference type="PANTHER" id="PTHR34580:SF1">
    <property type="entry name" value="PROTEIN PAFC"/>
    <property type="match status" value="1"/>
</dbReference>
<feature type="domain" description="WYL" evidence="1">
    <location>
        <begin position="138"/>
        <end position="199"/>
    </location>
</feature>
<evidence type="ECO:0000259" key="1">
    <source>
        <dbReference type="Pfam" id="PF13280"/>
    </source>
</evidence>
<dbReference type="PANTHER" id="PTHR34580">
    <property type="match status" value="1"/>
</dbReference>
<dbReference type="InterPro" id="IPR026881">
    <property type="entry name" value="WYL_dom"/>
</dbReference>
<dbReference type="HOGENOM" id="CLU_041141_4_2_9"/>
<evidence type="ECO:0000313" key="4">
    <source>
        <dbReference type="Proteomes" id="UP000030635"/>
    </source>
</evidence>
<name>A0A0A7FWE3_9CLOT</name>
<keyword evidence="3" id="KW-0238">DNA-binding</keyword>
<dbReference type="Proteomes" id="UP000030635">
    <property type="component" value="Chromosome"/>
</dbReference>
<dbReference type="InterPro" id="IPR036390">
    <property type="entry name" value="WH_DNA-bd_sf"/>
</dbReference>
<keyword evidence="4" id="KW-1185">Reference proteome</keyword>
<dbReference type="InterPro" id="IPR057727">
    <property type="entry name" value="WCX_dom"/>
</dbReference>
<evidence type="ECO:0000259" key="2">
    <source>
        <dbReference type="Pfam" id="PF25583"/>
    </source>
</evidence>
<dbReference type="RefSeq" id="WP_039314869.1">
    <property type="nucleotide sequence ID" value="NZ_CP006905.1"/>
</dbReference>
<dbReference type="Pfam" id="PF25583">
    <property type="entry name" value="WCX"/>
    <property type="match status" value="1"/>
</dbReference>
<gene>
    <name evidence="3" type="ORF">U729_2210</name>
</gene>
<accession>A0A0A7FWE3</accession>
<sequence>MSKLNNIIRMMFMLKSGRVIKKKELAEKLGVNEKQVLRYKNALDEVFNIVSVPGPSGGYKLEDTYFPFKEVLSEEEIMSLKFILKRMDFGDEEEEKYNNILDKINFSILNSENEYKGDIIPYSRRNGDINKLKEIEMKIYEAILEKKKIIIDYVNNQNKASSREVLPYKHFIYRGEPYLIAYCLKRNEIRFFKFIRIDNCIITSFTFERTIDIEKEIKDMKEKKIGIFYGEEYDLELEISPPMANSVRERIWVDDQEIIELPDGKILFRAKMGGGHSVISWILTMKEFVKINKPDKLKEDVINTLEKMLDNHKK</sequence>
<dbReference type="eggNOG" id="COG2378">
    <property type="taxonomic scope" value="Bacteria"/>
</dbReference>
<organism evidence="3 4">
    <name type="scientific">Clostridium baratii str. Sullivan</name>
    <dbReference type="NCBI Taxonomy" id="1415775"/>
    <lineage>
        <taxon>Bacteria</taxon>
        <taxon>Bacillati</taxon>
        <taxon>Bacillota</taxon>
        <taxon>Clostridia</taxon>
        <taxon>Eubacteriales</taxon>
        <taxon>Clostridiaceae</taxon>
        <taxon>Clostridium</taxon>
    </lineage>
</organism>
<proteinExistence type="predicted"/>
<dbReference type="Pfam" id="PF13280">
    <property type="entry name" value="WYL"/>
    <property type="match status" value="1"/>
</dbReference>
<dbReference type="InterPro" id="IPR051534">
    <property type="entry name" value="CBASS_pafABC_assoc_protein"/>
</dbReference>
<evidence type="ECO:0000313" key="3">
    <source>
        <dbReference type="EMBL" id="AIY83954.1"/>
    </source>
</evidence>
<dbReference type="GO" id="GO:0003677">
    <property type="term" value="F:DNA binding"/>
    <property type="evidence" value="ECO:0007669"/>
    <property type="project" value="UniProtKB-KW"/>
</dbReference>